<accession>A0A0B6YCE4</accession>
<evidence type="ECO:0000256" key="1">
    <source>
        <dbReference type="SAM" id="MobiDB-lite"/>
    </source>
</evidence>
<feature type="non-terminal residue" evidence="2">
    <location>
        <position position="74"/>
    </location>
</feature>
<evidence type="ECO:0000313" key="2">
    <source>
        <dbReference type="EMBL" id="CEK53937.1"/>
    </source>
</evidence>
<sequence length="74" mass="8741">KKQLQDQSERYMKKQQEREKSPSQQQFQLVRAQTMTQPPPPSKNMPMNTFTPTSVLRKMHSDKALEKERHTLDG</sequence>
<reference evidence="2" key="1">
    <citation type="submission" date="2014-12" db="EMBL/GenBank/DDBJ databases">
        <title>Insight into the proteome of Arion vulgaris.</title>
        <authorList>
            <person name="Aradska J."/>
            <person name="Bulat T."/>
            <person name="Smidak R."/>
            <person name="Sarate P."/>
            <person name="Gangsoo J."/>
            <person name="Sialana F."/>
            <person name="Bilban M."/>
            <person name="Lubec G."/>
        </authorList>
    </citation>
    <scope>NUCLEOTIDE SEQUENCE</scope>
    <source>
        <tissue evidence="2">Skin</tissue>
    </source>
</reference>
<dbReference type="EMBL" id="HACG01007072">
    <property type="protein sequence ID" value="CEK53937.1"/>
    <property type="molecule type" value="Transcribed_RNA"/>
</dbReference>
<gene>
    <name evidence="2" type="primary">ORF21592</name>
</gene>
<feature type="region of interest" description="Disordered" evidence="1">
    <location>
        <begin position="1"/>
        <end position="27"/>
    </location>
</feature>
<proteinExistence type="predicted"/>
<dbReference type="AlphaFoldDB" id="A0A0B6YCE4"/>
<name>A0A0B6YCE4_9EUPU</name>
<feature type="non-terminal residue" evidence="2">
    <location>
        <position position="1"/>
    </location>
</feature>
<protein>
    <submittedName>
        <fullName evidence="2">Uncharacterized protein</fullName>
    </submittedName>
</protein>
<organism evidence="2">
    <name type="scientific">Arion vulgaris</name>
    <dbReference type="NCBI Taxonomy" id="1028688"/>
    <lineage>
        <taxon>Eukaryota</taxon>
        <taxon>Metazoa</taxon>
        <taxon>Spiralia</taxon>
        <taxon>Lophotrochozoa</taxon>
        <taxon>Mollusca</taxon>
        <taxon>Gastropoda</taxon>
        <taxon>Heterobranchia</taxon>
        <taxon>Euthyneura</taxon>
        <taxon>Panpulmonata</taxon>
        <taxon>Eupulmonata</taxon>
        <taxon>Stylommatophora</taxon>
        <taxon>Helicina</taxon>
        <taxon>Arionoidea</taxon>
        <taxon>Arionidae</taxon>
        <taxon>Arion</taxon>
    </lineage>
</organism>
<feature type="compositionally biased region" description="Basic and acidic residues" evidence="1">
    <location>
        <begin position="7"/>
        <end position="21"/>
    </location>
</feature>